<reference evidence="2 3" key="1">
    <citation type="submission" date="2019-10" db="EMBL/GenBank/DDBJ databases">
        <title>Two novel species isolated from a subtropical stream in China.</title>
        <authorList>
            <person name="Lu H."/>
        </authorList>
    </citation>
    <scope>NUCLEOTIDE SEQUENCE [LARGE SCALE GENOMIC DNA]</scope>
    <source>
        <strain evidence="2 3">FT103W</strain>
    </source>
</reference>
<gene>
    <name evidence="2" type="ORF">GEV01_18985</name>
</gene>
<organism evidence="2 3">
    <name type="scientific">Rugamonas rivuli</name>
    <dbReference type="NCBI Taxonomy" id="2743358"/>
    <lineage>
        <taxon>Bacteria</taxon>
        <taxon>Pseudomonadati</taxon>
        <taxon>Pseudomonadota</taxon>
        <taxon>Betaproteobacteria</taxon>
        <taxon>Burkholderiales</taxon>
        <taxon>Oxalobacteraceae</taxon>
        <taxon>Telluria group</taxon>
        <taxon>Rugamonas</taxon>
    </lineage>
</organism>
<accession>A0A843SLF9</accession>
<feature type="transmembrane region" description="Helical" evidence="1">
    <location>
        <begin position="65"/>
        <end position="84"/>
    </location>
</feature>
<sequence>MSNALCAGAIVLSALLASRTISMSWLPAFPMYVGIISLGATLEYRRQKKANKWNGVVPRPLRYMLPAMALFGAAAIVFGFTGILPDASPSGEPVHHLNAYFESGLCYAVFNKAEAVQMPTEFCENFETHFASAFSGSWLLLSAVLNWASWKCQAEDVVA</sequence>
<keyword evidence="3" id="KW-1185">Reference proteome</keyword>
<proteinExistence type="predicted"/>
<comment type="caution">
    <text evidence="2">The sequence shown here is derived from an EMBL/GenBank/DDBJ whole genome shotgun (WGS) entry which is preliminary data.</text>
</comment>
<evidence type="ECO:0000313" key="2">
    <source>
        <dbReference type="EMBL" id="MQA21607.1"/>
    </source>
</evidence>
<keyword evidence="1" id="KW-0472">Membrane</keyword>
<evidence type="ECO:0000256" key="1">
    <source>
        <dbReference type="SAM" id="Phobius"/>
    </source>
</evidence>
<dbReference type="EMBL" id="WHUF01000005">
    <property type="protein sequence ID" value="MQA21607.1"/>
    <property type="molecule type" value="Genomic_DNA"/>
</dbReference>
<dbReference type="AlphaFoldDB" id="A0A843SLF9"/>
<evidence type="ECO:0000313" key="3">
    <source>
        <dbReference type="Proteomes" id="UP000444318"/>
    </source>
</evidence>
<protein>
    <submittedName>
        <fullName evidence="2">Uncharacterized protein</fullName>
    </submittedName>
</protein>
<feature type="transmembrane region" description="Helical" evidence="1">
    <location>
        <begin position="27"/>
        <end position="44"/>
    </location>
</feature>
<name>A0A843SLF9_9BURK</name>
<dbReference type="RefSeq" id="WP_152807156.1">
    <property type="nucleotide sequence ID" value="NZ_WHUF01000005.1"/>
</dbReference>
<dbReference type="Proteomes" id="UP000444318">
    <property type="component" value="Unassembled WGS sequence"/>
</dbReference>
<keyword evidence="1" id="KW-1133">Transmembrane helix</keyword>
<keyword evidence="1" id="KW-0812">Transmembrane</keyword>